<comment type="similarity">
    <text evidence="1">Belongs to the peptidase S33 family.</text>
</comment>
<feature type="domain" description="Peptidase S33 tripeptidyl aminopeptidase-like C-terminal" evidence="3">
    <location>
        <begin position="405"/>
        <end position="503"/>
    </location>
</feature>
<dbReference type="InterPro" id="IPR029058">
    <property type="entry name" value="AB_hydrolase_fold"/>
</dbReference>
<dbReference type="HOGENOM" id="CLU_013364_0_0_5"/>
<evidence type="ECO:0000313" key="4">
    <source>
        <dbReference type="EMBL" id="AAK87916.2"/>
    </source>
</evidence>
<reference evidence="4 5" key="1">
    <citation type="journal article" date="2001" name="Science">
        <title>The genome of the natural genetic engineer Agrobacterium tumefaciens C58.</title>
        <authorList>
            <person name="Wood D.W."/>
            <person name="Setubal J.C."/>
            <person name="Kaul R."/>
            <person name="Monks D.E."/>
            <person name="Kitajima J.P."/>
            <person name="Okura V.K."/>
            <person name="Zhou Y."/>
            <person name="Chen L."/>
            <person name="Wood G.E."/>
            <person name="Almeida N.F.Jr."/>
            <person name="Woo L."/>
            <person name="Chen Y."/>
            <person name="Paulsen I.T."/>
            <person name="Eisen J.A."/>
            <person name="Karp P.D."/>
            <person name="Bovee D.Sr."/>
            <person name="Chapman P."/>
            <person name="Clendenning J."/>
            <person name="Deatherage G."/>
            <person name="Gillet W."/>
            <person name="Grant C."/>
            <person name="Kutyavin T."/>
            <person name="Levy R."/>
            <person name="Li M.J."/>
            <person name="McClelland E."/>
            <person name="Palmieri A."/>
            <person name="Raymond C."/>
            <person name="Rouse G."/>
            <person name="Saenphimmachak C."/>
            <person name="Wu Z."/>
            <person name="Romero P."/>
            <person name="Gordon D."/>
            <person name="Zhang S."/>
            <person name="Yoo H."/>
            <person name="Tao Y."/>
            <person name="Biddle P."/>
            <person name="Jung M."/>
            <person name="Krespan W."/>
            <person name="Perry M."/>
            <person name="Gordon-Kamm B."/>
            <person name="Liao L."/>
            <person name="Kim S."/>
            <person name="Hendrick C."/>
            <person name="Zhao Z.Y."/>
            <person name="Dolan M."/>
            <person name="Chumley F."/>
            <person name="Tingey S.V."/>
            <person name="Tomb J.F."/>
            <person name="Gordon M.P."/>
            <person name="Olson M.V."/>
            <person name="Nester E.W."/>
        </authorList>
    </citation>
    <scope>NUCLEOTIDE SEQUENCE [LARGE SCALE GENOMIC DNA]</scope>
    <source>
        <strain evidence="5">C58 / ATCC 33970</strain>
    </source>
</reference>
<dbReference type="PATRIC" id="fig|176299.10.peg.2181"/>
<accession>Q7CXQ0</accession>
<dbReference type="Proteomes" id="UP000000813">
    <property type="component" value="Chromosome circular"/>
</dbReference>
<dbReference type="PANTHER" id="PTHR43248">
    <property type="entry name" value="2-SUCCINYL-6-HYDROXY-2,4-CYCLOHEXADIENE-1-CARBOXYLATE SYNTHASE"/>
    <property type="match status" value="1"/>
</dbReference>
<dbReference type="InterPro" id="IPR013595">
    <property type="entry name" value="Pept_S33_TAP-like_C"/>
</dbReference>
<evidence type="ECO:0000256" key="1">
    <source>
        <dbReference type="ARBA" id="ARBA00010088"/>
    </source>
</evidence>
<dbReference type="InterPro" id="IPR002410">
    <property type="entry name" value="Peptidase_S33"/>
</dbReference>
<evidence type="ECO:0000256" key="2">
    <source>
        <dbReference type="ARBA" id="ARBA00022801"/>
    </source>
</evidence>
<gene>
    <name evidence="4" type="ordered locus">Atu2171</name>
</gene>
<name>Q7CXQ0_AGRFC</name>
<dbReference type="EMBL" id="AE007869">
    <property type="protein sequence ID" value="AAK87916.2"/>
    <property type="molecule type" value="Genomic_DNA"/>
</dbReference>
<dbReference type="ESTHER" id="agrtu-ATU2171">
    <property type="family name" value="Tiancimycin-TnmK-Tripeptidase-HIP"/>
</dbReference>
<dbReference type="OrthoDB" id="9796770at2"/>
<evidence type="ECO:0000313" key="5">
    <source>
        <dbReference type="Proteomes" id="UP000000813"/>
    </source>
</evidence>
<dbReference type="eggNOG" id="COG0596">
    <property type="taxonomic scope" value="Bacteria"/>
</dbReference>
<protein>
    <submittedName>
        <fullName evidence="4">Hydrolase</fullName>
    </submittedName>
</protein>
<dbReference type="STRING" id="176299.Atu2171"/>
<dbReference type="GO" id="GO:0006508">
    <property type="term" value="P:proteolysis"/>
    <property type="evidence" value="ECO:0007669"/>
    <property type="project" value="InterPro"/>
</dbReference>
<organism evidence="4 5">
    <name type="scientific">Agrobacterium fabrum (strain C58 / ATCC 33970)</name>
    <name type="common">Agrobacterium tumefaciens (strain C58)</name>
    <dbReference type="NCBI Taxonomy" id="176299"/>
    <lineage>
        <taxon>Bacteria</taxon>
        <taxon>Pseudomonadati</taxon>
        <taxon>Pseudomonadota</taxon>
        <taxon>Alphaproteobacteria</taxon>
        <taxon>Hyphomicrobiales</taxon>
        <taxon>Rhizobiaceae</taxon>
        <taxon>Rhizobium/Agrobacterium group</taxon>
        <taxon>Agrobacterium</taxon>
        <taxon>Agrobacterium tumefaciens complex</taxon>
    </lineage>
</organism>
<sequence length="504" mass="55939">MISINLYIKNIIVITTDCIALSLIILLSPPAEAASSSFNKSRINWLPCTKPQFKFWFEGRLPPPMLECARMAAPLIYSNRREAGSSPPRRRVSLAITRLPATGRKQGSLVIITGGPGMSGIIQLLDPRTDAVKRLRESYDIIRYDPRGVGQSTPKISCASYVSRENALVVDDAGDRAMAAYVEACIKTTGRTVLEHIGTNEAVDDLDLLRRQLGEEFLTAIAYSYGTQVAALYAERYPGSVRAIVLDGVVDLAEDWQTMRLNQQRGYQNTFERFVSFCNLEKSCPFKDSVEKTTADFHRLLQAVDNRPFSTTGGYRVTTREVLAVTTYGLLWKTHWPTLGEAFEALSNGKADKIKELAETILKEDEIDASVAITCADSASPTKDRQERIARAKAVKEAAPYANYNPDVIEINVCDMWPFAGKLSARIPTLPDNLPALLFVAQKYDPTTPHINARRMADYFRSPLVSKNADGHTLVLTGSDKCVDQEVTSYLLKPTEPRQDKACD</sequence>
<dbReference type="PhylomeDB" id="Q7CXQ0"/>
<dbReference type="Gene3D" id="3.40.50.1820">
    <property type="entry name" value="alpha/beta hydrolase"/>
    <property type="match status" value="1"/>
</dbReference>
<dbReference type="SUPFAM" id="SSF53474">
    <property type="entry name" value="alpha/beta-Hydrolases"/>
    <property type="match status" value="1"/>
</dbReference>
<reference evidence="4 5" key="2">
    <citation type="journal article" date="2001" name="Science">
        <title>Genome sequence of the plant pathogen and biotechnology agent Agrobacterium tumefaciens C58.</title>
        <authorList>
            <person name="Goodner B."/>
            <person name="Hinkle G."/>
            <person name="Gattung S."/>
            <person name="Miller N."/>
            <person name="Blanchard M."/>
            <person name="Qurollo B."/>
            <person name="Goldman B.S."/>
            <person name="Cao Y."/>
            <person name="Askenazi M."/>
            <person name="Halling C."/>
            <person name="Mullin L."/>
            <person name="Houmiel K."/>
            <person name="Gordon J."/>
            <person name="Vaudin M."/>
            <person name="Iartchouk O."/>
            <person name="Epp A."/>
            <person name="Liu F."/>
            <person name="Wollam C."/>
            <person name="Allinger M."/>
            <person name="Doughty D."/>
            <person name="Scott C."/>
            <person name="Lappas C."/>
            <person name="Markelz B."/>
            <person name="Flanagan C."/>
            <person name="Crowell C."/>
            <person name="Gurson J."/>
            <person name="Lomo C."/>
            <person name="Sear C."/>
            <person name="Strub G."/>
            <person name="Cielo C."/>
            <person name="Slater S."/>
        </authorList>
    </citation>
    <scope>NUCLEOTIDE SEQUENCE [LARGE SCALE GENOMIC DNA]</scope>
    <source>
        <strain evidence="5">C58 / ATCC 33970</strain>
    </source>
</reference>
<evidence type="ECO:0000259" key="3">
    <source>
        <dbReference type="Pfam" id="PF08386"/>
    </source>
</evidence>
<keyword evidence="2 4" id="KW-0378">Hydrolase</keyword>
<dbReference type="InterPro" id="IPR051601">
    <property type="entry name" value="Serine_prot/Carboxylest_S33"/>
</dbReference>
<keyword evidence="5" id="KW-1185">Reference proteome</keyword>
<dbReference type="AlphaFoldDB" id="Q7CXQ0"/>
<dbReference type="KEGG" id="atu:Atu2171"/>
<dbReference type="PANTHER" id="PTHR43248:SF25">
    <property type="entry name" value="AB HYDROLASE-1 DOMAIN-CONTAINING PROTEIN-RELATED"/>
    <property type="match status" value="1"/>
</dbReference>
<dbReference type="PRINTS" id="PR00793">
    <property type="entry name" value="PROAMNOPTASE"/>
</dbReference>
<dbReference type="BioCyc" id="AGRO:ATU2171-MONOMER"/>
<dbReference type="Pfam" id="PF08386">
    <property type="entry name" value="Abhydrolase_4"/>
    <property type="match status" value="1"/>
</dbReference>
<dbReference type="EnsemblBacteria" id="AAK87916">
    <property type="protein sequence ID" value="AAK87916"/>
    <property type="gene ID" value="Atu2171"/>
</dbReference>
<dbReference type="GO" id="GO:0008233">
    <property type="term" value="F:peptidase activity"/>
    <property type="evidence" value="ECO:0007669"/>
    <property type="project" value="InterPro"/>
</dbReference>
<proteinExistence type="inferred from homology"/>